<evidence type="ECO:0000256" key="6">
    <source>
        <dbReference type="ARBA" id="ARBA00022840"/>
    </source>
</evidence>
<feature type="non-terminal residue" evidence="9">
    <location>
        <position position="1"/>
    </location>
</feature>
<reference evidence="9 10" key="1">
    <citation type="submission" date="2022-10" db="EMBL/GenBank/DDBJ databases">
        <title>Comparative genomic study of S. anginosus.</title>
        <authorList>
            <person name="Prasad A."/>
            <person name="Ene A."/>
            <person name="Jablonska S."/>
            <person name="Du J."/>
            <person name="Wolfe A.J."/>
            <person name="Putonti C."/>
        </authorList>
    </citation>
    <scope>NUCLEOTIDE SEQUENCE [LARGE SCALE GENOMIC DNA]</scope>
    <source>
        <strain evidence="9 10">UMB9231</strain>
    </source>
</reference>
<feature type="domain" description="Riboflavin kinase" evidence="8">
    <location>
        <begin position="2"/>
        <end position="49"/>
    </location>
</feature>
<evidence type="ECO:0000256" key="2">
    <source>
        <dbReference type="ARBA" id="ARBA00022630"/>
    </source>
</evidence>
<evidence type="ECO:0000256" key="1">
    <source>
        <dbReference type="ARBA" id="ARBA00012105"/>
    </source>
</evidence>
<dbReference type="RefSeq" id="WP_306552433.1">
    <property type="nucleotide sequence ID" value="NZ_JAPAHU010000116.1"/>
</dbReference>
<accession>A0ABT3ECA8</accession>
<dbReference type="InterPro" id="IPR023465">
    <property type="entry name" value="Riboflavin_kinase_dom_sf"/>
</dbReference>
<proteinExistence type="predicted"/>
<keyword evidence="2" id="KW-0285">Flavoprotein</keyword>
<keyword evidence="5" id="KW-0547">Nucleotide-binding</keyword>
<keyword evidence="4" id="KW-0808">Transferase</keyword>
<keyword evidence="6" id="KW-0067">ATP-binding</keyword>
<dbReference type="Gene3D" id="2.40.30.30">
    <property type="entry name" value="Riboflavin kinase-like"/>
    <property type="match status" value="1"/>
</dbReference>
<keyword evidence="9" id="KW-0418">Kinase</keyword>
<dbReference type="InterPro" id="IPR015865">
    <property type="entry name" value="Riboflavin_kinase_bac/euk"/>
</dbReference>
<evidence type="ECO:0000313" key="9">
    <source>
        <dbReference type="EMBL" id="MCW1043066.1"/>
    </source>
</evidence>
<evidence type="ECO:0000259" key="8">
    <source>
        <dbReference type="Pfam" id="PF01687"/>
    </source>
</evidence>
<evidence type="ECO:0000256" key="7">
    <source>
        <dbReference type="ARBA" id="ARBA00047880"/>
    </source>
</evidence>
<evidence type="ECO:0000256" key="3">
    <source>
        <dbReference type="ARBA" id="ARBA00022643"/>
    </source>
</evidence>
<keyword evidence="3" id="KW-0288">FMN</keyword>
<evidence type="ECO:0000256" key="5">
    <source>
        <dbReference type="ARBA" id="ARBA00022741"/>
    </source>
</evidence>
<dbReference type="EC" id="2.7.1.26" evidence="1"/>
<comment type="catalytic activity">
    <reaction evidence="7">
        <text>riboflavin + ATP = FMN + ADP + H(+)</text>
        <dbReference type="Rhea" id="RHEA:14357"/>
        <dbReference type="ChEBI" id="CHEBI:15378"/>
        <dbReference type="ChEBI" id="CHEBI:30616"/>
        <dbReference type="ChEBI" id="CHEBI:57986"/>
        <dbReference type="ChEBI" id="CHEBI:58210"/>
        <dbReference type="ChEBI" id="CHEBI:456216"/>
        <dbReference type="EC" id="2.7.1.26"/>
    </reaction>
</comment>
<dbReference type="SUPFAM" id="SSF82114">
    <property type="entry name" value="Riboflavin kinase-like"/>
    <property type="match status" value="1"/>
</dbReference>
<organism evidence="9 10">
    <name type="scientific">Streptococcus anginosus</name>
    <dbReference type="NCBI Taxonomy" id="1328"/>
    <lineage>
        <taxon>Bacteria</taxon>
        <taxon>Bacillati</taxon>
        <taxon>Bacillota</taxon>
        <taxon>Bacilli</taxon>
        <taxon>Lactobacillales</taxon>
        <taxon>Streptococcaceae</taxon>
        <taxon>Streptococcus</taxon>
        <taxon>Streptococcus anginosus group</taxon>
    </lineage>
</organism>
<evidence type="ECO:0000313" key="10">
    <source>
        <dbReference type="Proteomes" id="UP001526076"/>
    </source>
</evidence>
<dbReference type="GO" id="GO:0016301">
    <property type="term" value="F:kinase activity"/>
    <property type="evidence" value="ECO:0007669"/>
    <property type="project" value="UniProtKB-KW"/>
</dbReference>
<evidence type="ECO:0000256" key="4">
    <source>
        <dbReference type="ARBA" id="ARBA00022679"/>
    </source>
</evidence>
<name>A0ABT3ECA8_STRAP</name>
<dbReference type="Proteomes" id="UP001526076">
    <property type="component" value="Unassembled WGS sequence"/>
</dbReference>
<keyword evidence="10" id="KW-1185">Reference proteome</keyword>
<gene>
    <name evidence="9" type="ORF">OJ597_11840</name>
</gene>
<protein>
    <recommendedName>
        <fullName evidence="1">riboflavin kinase</fullName>
        <ecNumber evidence="1">2.7.1.26</ecNumber>
    </recommendedName>
</protein>
<dbReference type="EMBL" id="JAPAHU010000116">
    <property type="protein sequence ID" value="MCW1043066.1"/>
    <property type="molecule type" value="Genomic_DNA"/>
</dbReference>
<comment type="caution">
    <text evidence="9">The sequence shown here is derived from an EMBL/GenBank/DDBJ whole genome shotgun (WGS) entry which is preliminary data.</text>
</comment>
<dbReference type="Pfam" id="PF01687">
    <property type="entry name" value="Flavokinase"/>
    <property type="match status" value="1"/>
</dbReference>
<sequence length="56" mass="6501">ANIFDFKDEIYGETVEIIWLDKIRDMVKFAGADELIEQLKSDKEVAANWKKDSQVP</sequence>